<keyword evidence="2" id="KW-0732">Signal</keyword>
<feature type="compositionally biased region" description="Basic and acidic residues" evidence="1">
    <location>
        <begin position="42"/>
        <end position="52"/>
    </location>
</feature>
<name>A0ABX0PH22_9BURK</name>
<organism evidence="3 4">
    <name type="scientific">Telluria antibiotica</name>
    <dbReference type="NCBI Taxonomy" id="2717319"/>
    <lineage>
        <taxon>Bacteria</taxon>
        <taxon>Pseudomonadati</taxon>
        <taxon>Pseudomonadota</taxon>
        <taxon>Betaproteobacteria</taxon>
        <taxon>Burkholderiales</taxon>
        <taxon>Oxalobacteraceae</taxon>
        <taxon>Telluria group</taxon>
        <taxon>Telluria</taxon>
    </lineage>
</organism>
<feature type="compositionally biased region" description="Basic residues" evidence="1">
    <location>
        <begin position="53"/>
        <end position="66"/>
    </location>
</feature>
<comment type="caution">
    <text evidence="3">The sequence shown here is derived from an EMBL/GenBank/DDBJ whole genome shotgun (WGS) entry which is preliminary data.</text>
</comment>
<evidence type="ECO:0000313" key="3">
    <source>
        <dbReference type="EMBL" id="NIA55734.1"/>
    </source>
</evidence>
<evidence type="ECO:0000256" key="1">
    <source>
        <dbReference type="SAM" id="MobiDB-lite"/>
    </source>
</evidence>
<dbReference type="Proteomes" id="UP000716322">
    <property type="component" value="Unassembled WGS sequence"/>
</dbReference>
<gene>
    <name evidence="3" type="ORF">HAV22_19035</name>
</gene>
<keyword evidence="4" id="KW-1185">Reference proteome</keyword>
<sequence>MKRTIATLIAGLFATAAFAQTPAPAPTTAPDSATPPAVAKAEAAHDKQDTKEGKKHVGVVKRHKKAVATTGQKGAKKDAAADATAPAPTK</sequence>
<evidence type="ECO:0000256" key="2">
    <source>
        <dbReference type="SAM" id="SignalP"/>
    </source>
</evidence>
<feature type="signal peptide" evidence="2">
    <location>
        <begin position="1"/>
        <end position="19"/>
    </location>
</feature>
<feature type="region of interest" description="Disordered" evidence="1">
    <location>
        <begin position="22"/>
        <end position="90"/>
    </location>
</feature>
<accession>A0ABX0PH22</accession>
<feature type="compositionally biased region" description="Low complexity" evidence="1">
    <location>
        <begin position="22"/>
        <end position="41"/>
    </location>
</feature>
<proteinExistence type="predicted"/>
<dbReference type="EMBL" id="JAAQOM010000011">
    <property type="protein sequence ID" value="NIA55734.1"/>
    <property type="molecule type" value="Genomic_DNA"/>
</dbReference>
<reference evidence="3 4" key="1">
    <citation type="submission" date="2020-03" db="EMBL/GenBank/DDBJ databases">
        <title>Genome sequence of strain Massilia sp. TW-1.</title>
        <authorList>
            <person name="Chaudhary D.K."/>
        </authorList>
    </citation>
    <scope>NUCLEOTIDE SEQUENCE [LARGE SCALE GENOMIC DNA]</scope>
    <source>
        <strain evidence="3 4">TW-1</strain>
    </source>
</reference>
<protein>
    <submittedName>
        <fullName evidence="3">Uncharacterized protein</fullName>
    </submittedName>
</protein>
<evidence type="ECO:0000313" key="4">
    <source>
        <dbReference type="Proteomes" id="UP000716322"/>
    </source>
</evidence>
<feature type="chain" id="PRO_5047071943" evidence="2">
    <location>
        <begin position="20"/>
        <end position="90"/>
    </location>
</feature>
<dbReference type="RefSeq" id="WP_166860911.1">
    <property type="nucleotide sequence ID" value="NZ_JAAQOM010000011.1"/>
</dbReference>
<feature type="compositionally biased region" description="Low complexity" evidence="1">
    <location>
        <begin position="81"/>
        <end position="90"/>
    </location>
</feature>